<keyword evidence="2" id="KW-0560">Oxidoreductase</keyword>
<dbReference type="PROSITE" id="PS00061">
    <property type="entry name" value="ADH_SHORT"/>
    <property type="match status" value="1"/>
</dbReference>
<evidence type="ECO:0000256" key="3">
    <source>
        <dbReference type="RuleBase" id="RU000363"/>
    </source>
</evidence>
<dbReference type="AlphaFoldDB" id="A0A942UA77"/>
<dbReference type="InterPro" id="IPR036291">
    <property type="entry name" value="NAD(P)-bd_dom_sf"/>
</dbReference>
<dbReference type="EMBL" id="JAGYPF010000003">
    <property type="protein sequence ID" value="MBS4214384.1"/>
    <property type="molecule type" value="Genomic_DNA"/>
</dbReference>
<dbReference type="GO" id="GO:0008206">
    <property type="term" value="P:bile acid metabolic process"/>
    <property type="evidence" value="ECO:0007669"/>
    <property type="project" value="UniProtKB-ARBA"/>
</dbReference>
<feature type="domain" description="Ketoreductase" evidence="4">
    <location>
        <begin position="8"/>
        <end position="187"/>
    </location>
</feature>
<evidence type="ECO:0000313" key="5">
    <source>
        <dbReference type="EMBL" id="MBS4214384.1"/>
    </source>
</evidence>
<gene>
    <name evidence="5" type="ORF">KHA99_18195</name>
</gene>
<reference evidence="5" key="1">
    <citation type="submission" date="2021-05" db="EMBL/GenBank/DDBJ databases">
        <title>Novel Bacillus species.</title>
        <authorList>
            <person name="Liu G."/>
        </authorList>
    </citation>
    <scope>NUCLEOTIDE SEQUENCE</scope>
    <source>
        <strain evidence="5">FJAT-49825</strain>
    </source>
</reference>
<evidence type="ECO:0000259" key="4">
    <source>
        <dbReference type="SMART" id="SM00822"/>
    </source>
</evidence>
<dbReference type="InterPro" id="IPR057326">
    <property type="entry name" value="KR_dom"/>
</dbReference>
<evidence type="ECO:0000313" key="6">
    <source>
        <dbReference type="Proteomes" id="UP000679749"/>
    </source>
</evidence>
<dbReference type="SUPFAM" id="SSF51735">
    <property type="entry name" value="NAD(P)-binding Rossmann-fold domains"/>
    <property type="match status" value="1"/>
</dbReference>
<proteinExistence type="inferred from homology"/>
<protein>
    <submittedName>
        <fullName evidence="5">3-ketoacyl-ACP reductase</fullName>
    </submittedName>
</protein>
<dbReference type="InterPro" id="IPR002347">
    <property type="entry name" value="SDR_fam"/>
</dbReference>
<dbReference type="NCBIfam" id="NF005806">
    <property type="entry name" value="PRK07666.1"/>
    <property type="match status" value="1"/>
</dbReference>
<dbReference type="Pfam" id="PF00106">
    <property type="entry name" value="adh_short"/>
    <property type="match status" value="1"/>
</dbReference>
<dbReference type="PRINTS" id="PR00080">
    <property type="entry name" value="SDRFAMILY"/>
</dbReference>
<evidence type="ECO:0000256" key="1">
    <source>
        <dbReference type="ARBA" id="ARBA00006484"/>
    </source>
</evidence>
<dbReference type="PANTHER" id="PTHR42879">
    <property type="entry name" value="3-OXOACYL-(ACYL-CARRIER-PROTEIN) REDUCTASE"/>
    <property type="match status" value="1"/>
</dbReference>
<dbReference type="CDD" id="cd05233">
    <property type="entry name" value="SDR_c"/>
    <property type="match status" value="1"/>
</dbReference>
<evidence type="ECO:0000256" key="2">
    <source>
        <dbReference type="ARBA" id="ARBA00023002"/>
    </source>
</evidence>
<dbReference type="SMART" id="SM00822">
    <property type="entry name" value="PKS_KR"/>
    <property type="match status" value="1"/>
</dbReference>
<dbReference type="RefSeq" id="WP_213118856.1">
    <property type="nucleotide sequence ID" value="NZ_JAGYPF010000003.1"/>
</dbReference>
<name>A0A942UA77_9BACI</name>
<comment type="similarity">
    <text evidence="1 3">Belongs to the short-chain dehydrogenases/reductases (SDR) family.</text>
</comment>
<dbReference type="Gene3D" id="3.40.50.720">
    <property type="entry name" value="NAD(P)-binding Rossmann-like Domain"/>
    <property type="match status" value="1"/>
</dbReference>
<dbReference type="Proteomes" id="UP000679749">
    <property type="component" value="Unassembled WGS sequence"/>
</dbReference>
<accession>A0A942UA77</accession>
<keyword evidence="6" id="KW-1185">Reference proteome</keyword>
<dbReference type="PIRSF" id="PIRSF000126">
    <property type="entry name" value="11-beta-HSD1"/>
    <property type="match status" value="1"/>
</dbReference>
<dbReference type="InterPro" id="IPR050259">
    <property type="entry name" value="SDR"/>
</dbReference>
<dbReference type="InterPro" id="IPR020904">
    <property type="entry name" value="Sc_DH/Rdtase_CS"/>
</dbReference>
<comment type="caution">
    <text evidence="5">The sequence shown here is derived from an EMBL/GenBank/DDBJ whole genome shotgun (WGS) entry which is preliminary data.</text>
</comment>
<dbReference type="PRINTS" id="PR00081">
    <property type="entry name" value="GDHRDH"/>
</dbReference>
<dbReference type="FunFam" id="3.40.50.720:FF:000084">
    <property type="entry name" value="Short-chain dehydrogenase reductase"/>
    <property type="match status" value="1"/>
</dbReference>
<sequence>MAQSLTGKVAFITGAGRGIGKAAALALANEGVNIGLLARTEAELKKVVSEVEGLGVKAAYATVDIASQEDVDQAVEKLTAELGTADILINNAGIGKFATLLEMDPQEWKQIIDVNLMGTYYVTRAVLPQLIEKNRGDIINISSTNGLNGAATSSAYSASKFGVIGLTESLAQEVRRNNIRVTALTPSTVATELAVKTNLIAENNDEKYMQPEDIAEFIVAQLKLHPRIYVKTAGMLATNPF</sequence>
<organism evidence="5 6">
    <name type="scientific">Neobacillus rhizophilus</name>
    <dbReference type="NCBI Taxonomy" id="2833579"/>
    <lineage>
        <taxon>Bacteria</taxon>
        <taxon>Bacillati</taxon>
        <taxon>Bacillota</taxon>
        <taxon>Bacilli</taxon>
        <taxon>Bacillales</taxon>
        <taxon>Bacillaceae</taxon>
        <taxon>Neobacillus</taxon>
    </lineage>
</organism>
<dbReference type="PANTHER" id="PTHR42879:SF2">
    <property type="entry name" value="3-OXOACYL-[ACYL-CARRIER-PROTEIN] REDUCTASE FABG"/>
    <property type="match status" value="1"/>
</dbReference>
<dbReference type="GO" id="GO:0016491">
    <property type="term" value="F:oxidoreductase activity"/>
    <property type="evidence" value="ECO:0007669"/>
    <property type="project" value="UniProtKB-KW"/>
</dbReference>